<dbReference type="EMBL" id="JAOYOD010000001">
    <property type="protein sequence ID" value="MCV9387385.1"/>
    <property type="molecule type" value="Genomic_DNA"/>
</dbReference>
<sequence>MEKLPNIHPGEVLSEEFLKPLGITAYRLSKDLGIPQTRVSEILKRNRRITADTALRLSQYFGTSPKFWLGLQDDFDIEEESKAKAKEFAAIEKITTAQ</sequence>
<organism evidence="3 4">
    <name type="scientific">Reichenbachiella ulvae</name>
    <dbReference type="NCBI Taxonomy" id="2980104"/>
    <lineage>
        <taxon>Bacteria</taxon>
        <taxon>Pseudomonadati</taxon>
        <taxon>Bacteroidota</taxon>
        <taxon>Cytophagia</taxon>
        <taxon>Cytophagales</taxon>
        <taxon>Reichenbachiellaceae</taxon>
        <taxon>Reichenbachiella</taxon>
    </lineage>
</organism>
<dbReference type="RefSeq" id="WP_264138210.1">
    <property type="nucleotide sequence ID" value="NZ_JAOYOD010000001.1"/>
</dbReference>
<dbReference type="SUPFAM" id="SSF47413">
    <property type="entry name" value="lambda repressor-like DNA-binding domains"/>
    <property type="match status" value="1"/>
</dbReference>
<protein>
    <submittedName>
        <fullName evidence="3">HigA family addiction module antitoxin</fullName>
    </submittedName>
</protein>
<evidence type="ECO:0000259" key="2">
    <source>
        <dbReference type="PROSITE" id="PS50943"/>
    </source>
</evidence>
<dbReference type="Gene3D" id="1.10.260.40">
    <property type="entry name" value="lambda repressor-like DNA-binding domains"/>
    <property type="match status" value="1"/>
</dbReference>
<name>A0ABT3CUL3_9BACT</name>
<feature type="domain" description="HTH cro/C1-type" evidence="2">
    <location>
        <begin position="21"/>
        <end position="68"/>
    </location>
</feature>
<dbReference type="InterPro" id="IPR013430">
    <property type="entry name" value="Toxin_antidote_HigA"/>
</dbReference>
<dbReference type="Proteomes" id="UP001300692">
    <property type="component" value="Unassembled WGS sequence"/>
</dbReference>
<dbReference type="PANTHER" id="PTHR36924">
    <property type="entry name" value="ANTITOXIN HIGA-1"/>
    <property type="match status" value="1"/>
</dbReference>
<comment type="caution">
    <text evidence="3">The sequence shown here is derived from an EMBL/GenBank/DDBJ whole genome shotgun (WGS) entry which is preliminary data.</text>
</comment>
<dbReference type="CDD" id="cd00093">
    <property type="entry name" value="HTH_XRE"/>
    <property type="match status" value="1"/>
</dbReference>
<evidence type="ECO:0000256" key="1">
    <source>
        <dbReference type="ARBA" id="ARBA00023125"/>
    </source>
</evidence>
<evidence type="ECO:0000313" key="4">
    <source>
        <dbReference type="Proteomes" id="UP001300692"/>
    </source>
</evidence>
<dbReference type="SMART" id="SM00530">
    <property type="entry name" value="HTH_XRE"/>
    <property type="match status" value="1"/>
</dbReference>
<dbReference type="PANTHER" id="PTHR36924:SF1">
    <property type="entry name" value="ANTITOXIN HIGA-1"/>
    <property type="match status" value="1"/>
</dbReference>
<dbReference type="PROSITE" id="PS50943">
    <property type="entry name" value="HTH_CROC1"/>
    <property type="match status" value="1"/>
</dbReference>
<dbReference type="Pfam" id="PF01381">
    <property type="entry name" value="HTH_3"/>
    <property type="match status" value="1"/>
</dbReference>
<dbReference type="NCBIfam" id="TIGR02607">
    <property type="entry name" value="antidote_HigA"/>
    <property type="match status" value="1"/>
</dbReference>
<reference evidence="3 4" key="1">
    <citation type="submission" date="2022-10" db="EMBL/GenBank/DDBJ databases">
        <title>Comparative genomics and taxonomic characterization of three novel marine species of genus Reichenbachiella exhibiting antioxidant and polysaccharide degradation activities.</title>
        <authorList>
            <person name="Muhammad N."/>
            <person name="Lee Y.-J."/>
            <person name="Ko J."/>
            <person name="Kim S.-G."/>
        </authorList>
    </citation>
    <scope>NUCLEOTIDE SEQUENCE [LARGE SCALE GENOMIC DNA]</scope>
    <source>
        <strain evidence="3 4">ABR2-5</strain>
    </source>
</reference>
<keyword evidence="4" id="KW-1185">Reference proteome</keyword>
<dbReference type="InterPro" id="IPR010982">
    <property type="entry name" value="Lambda_DNA-bd_dom_sf"/>
</dbReference>
<proteinExistence type="predicted"/>
<dbReference type="InterPro" id="IPR001387">
    <property type="entry name" value="Cro/C1-type_HTH"/>
</dbReference>
<gene>
    <name evidence="3" type="ORF">N7U62_11965</name>
</gene>
<keyword evidence="1" id="KW-0238">DNA-binding</keyword>
<accession>A0ABT3CUL3</accession>
<evidence type="ECO:0000313" key="3">
    <source>
        <dbReference type="EMBL" id="MCV9387385.1"/>
    </source>
</evidence>